<name>A0A645BLZ9_9ZZZZ</name>
<reference evidence="1" key="1">
    <citation type="submission" date="2019-08" db="EMBL/GenBank/DDBJ databases">
        <authorList>
            <person name="Kucharzyk K."/>
            <person name="Murdoch R.W."/>
            <person name="Higgins S."/>
            <person name="Loffler F."/>
        </authorList>
    </citation>
    <scope>NUCLEOTIDE SEQUENCE</scope>
</reference>
<proteinExistence type="predicted"/>
<sequence>MSLRKSISIVHAIDLDSVISAYIFCRIFNKSIVFDIYDHYADTRNIKGVSGKLISLIERKLAQRADLTILADEARLEQHALKAAENLMIIENVPDVSWPINELVVEENKPIKIGYFGVLEKQHRGLENLLEVFAGSEKFELHLAGYGPLEEKILEKSRSYSNVKFYGALNHEQGMEKLSGMHCVVGFYYLTVPNHRFASPNKYYEHLLLGLPLLTTYGTPPGNKVVNENTGWALSEGIESLLNWADQLDIDDLRIKGRNARNLWEKYYKNYAKETIGGEYLHRLNRISSND</sequence>
<dbReference type="EMBL" id="VSSQ01021047">
    <property type="protein sequence ID" value="MPM66376.1"/>
    <property type="molecule type" value="Genomic_DNA"/>
</dbReference>
<protein>
    <recommendedName>
        <fullName evidence="2">Glycosyl transferase family 1 domain-containing protein</fullName>
    </recommendedName>
</protein>
<comment type="caution">
    <text evidence="1">The sequence shown here is derived from an EMBL/GenBank/DDBJ whole genome shotgun (WGS) entry which is preliminary data.</text>
</comment>
<evidence type="ECO:0008006" key="2">
    <source>
        <dbReference type="Google" id="ProtNLM"/>
    </source>
</evidence>
<gene>
    <name evidence="1" type="ORF">SDC9_113283</name>
</gene>
<dbReference type="AlphaFoldDB" id="A0A645BLZ9"/>
<dbReference type="SUPFAM" id="SSF53756">
    <property type="entry name" value="UDP-Glycosyltransferase/glycogen phosphorylase"/>
    <property type="match status" value="1"/>
</dbReference>
<dbReference type="Gene3D" id="3.40.50.2000">
    <property type="entry name" value="Glycogen Phosphorylase B"/>
    <property type="match status" value="1"/>
</dbReference>
<evidence type="ECO:0000313" key="1">
    <source>
        <dbReference type="EMBL" id="MPM66376.1"/>
    </source>
</evidence>
<organism evidence="1">
    <name type="scientific">bioreactor metagenome</name>
    <dbReference type="NCBI Taxonomy" id="1076179"/>
    <lineage>
        <taxon>unclassified sequences</taxon>
        <taxon>metagenomes</taxon>
        <taxon>ecological metagenomes</taxon>
    </lineage>
</organism>
<accession>A0A645BLZ9</accession>